<dbReference type="AlphaFoldDB" id="A0A7X0HTN9"/>
<accession>A0A7X0HTN9</accession>
<reference evidence="3 4" key="1">
    <citation type="submission" date="2020-08" db="EMBL/GenBank/DDBJ databases">
        <title>Genomic Encyclopedia of Type Strains, Phase IV (KMG-IV): sequencing the most valuable type-strain genomes for metagenomic binning, comparative biology and taxonomic classification.</title>
        <authorList>
            <person name="Goeker M."/>
        </authorList>
    </citation>
    <scope>NUCLEOTIDE SEQUENCE [LARGE SCALE GENOMIC DNA]</scope>
    <source>
        <strain evidence="3 4">DSM 5391</strain>
    </source>
</reference>
<dbReference type="Proteomes" id="UP000531594">
    <property type="component" value="Unassembled WGS sequence"/>
</dbReference>
<organism evidence="3 4">
    <name type="scientific">Bacillus benzoevorans</name>
    <dbReference type="NCBI Taxonomy" id="1456"/>
    <lineage>
        <taxon>Bacteria</taxon>
        <taxon>Bacillati</taxon>
        <taxon>Bacillota</taxon>
        <taxon>Bacilli</taxon>
        <taxon>Bacillales</taxon>
        <taxon>Bacillaceae</taxon>
        <taxon>Bacillus</taxon>
    </lineage>
</organism>
<evidence type="ECO:0000313" key="3">
    <source>
        <dbReference type="EMBL" id="MBB6446596.1"/>
    </source>
</evidence>
<keyword evidence="4" id="KW-1185">Reference proteome</keyword>
<evidence type="ECO:0000259" key="2">
    <source>
        <dbReference type="Pfam" id="PF01636"/>
    </source>
</evidence>
<dbReference type="GO" id="GO:0016301">
    <property type="term" value="F:kinase activity"/>
    <property type="evidence" value="ECO:0007669"/>
    <property type="project" value="UniProtKB-KW"/>
</dbReference>
<proteinExistence type="predicted"/>
<dbReference type="Gene3D" id="3.30.200.20">
    <property type="entry name" value="Phosphorylase Kinase, domain 1"/>
    <property type="match status" value="1"/>
</dbReference>
<keyword evidence="3" id="KW-0418">Kinase</keyword>
<evidence type="ECO:0000256" key="1">
    <source>
        <dbReference type="SAM" id="Phobius"/>
    </source>
</evidence>
<dbReference type="SUPFAM" id="SSF56112">
    <property type="entry name" value="Protein kinase-like (PK-like)"/>
    <property type="match status" value="1"/>
</dbReference>
<evidence type="ECO:0000313" key="4">
    <source>
        <dbReference type="Proteomes" id="UP000531594"/>
    </source>
</evidence>
<feature type="domain" description="Aminoglycoside phosphotransferase" evidence="2">
    <location>
        <begin position="39"/>
        <end position="263"/>
    </location>
</feature>
<protein>
    <submittedName>
        <fullName evidence="3">Aminoglycoside phosphotransferase (APT) family kinase protein</fullName>
    </submittedName>
</protein>
<keyword evidence="1" id="KW-0472">Membrane</keyword>
<dbReference type="InterPro" id="IPR011009">
    <property type="entry name" value="Kinase-like_dom_sf"/>
</dbReference>
<dbReference type="PANTHER" id="PTHR47829">
    <property type="entry name" value="HYDROLASE, PUTATIVE (AFU_ORTHOLOGUE AFUA_1G12880)-RELATED"/>
    <property type="match status" value="1"/>
</dbReference>
<dbReference type="CDD" id="cd05154">
    <property type="entry name" value="ACAD10_11_N-like"/>
    <property type="match status" value="1"/>
</dbReference>
<dbReference type="PANTHER" id="PTHR47829:SF1">
    <property type="entry name" value="HAD FAMILY PHOSPHATASE"/>
    <property type="match status" value="1"/>
</dbReference>
<keyword evidence="1" id="KW-0812">Transmembrane</keyword>
<dbReference type="Gene3D" id="3.90.1200.10">
    <property type="match status" value="1"/>
</dbReference>
<keyword evidence="3" id="KW-0808">Transferase</keyword>
<dbReference type="Pfam" id="PF01636">
    <property type="entry name" value="APH"/>
    <property type="match status" value="1"/>
</dbReference>
<sequence>MLEQKILVSAQAETDINWPALEVYIRTHIKNLDSSPMVVKQFSEGYSNLTFLIQIGDWEAVMRRPPFGKIPPKAHDVEREFRLLEKINPVFPYAPKPYLYHKDLEIMDKHFYLMEKKTGIVLDDTIPQDYDEIPILRELISESTVDTLVQLHEIDYKKAGLANLGRPEGYLERQVHGWFKRYQNSKTDELVLYDDIEKWILAHIPDSPSPTIIHNDFKLNNMMFSLTDPGKPIAVFDWELSAIGDPLTDLASAVAYWKDEQDPFTGINSVTSLGGFYTRQEFLKRYAQKSNRDLSNFNFYLAFAYFKIAAILQQIYYRWEMGYLLDDRFSDLHEGIKNLLLLSHDVIHVRK</sequence>
<dbReference type="InterPro" id="IPR002575">
    <property type="entry name" value="Aminoglycoside_PTrfase"/>
</dbReference>
<feature type="transmembrane region" description="Helical" evidence="1">
    <location>
        <begin position="297"/>
        <end position="317"/>
    </location>
</feature>
<keyword evidence="1" id="KW-1133">Transmembrane helix</keyword>
<dbReference type="InterPro" id="IPR041726">
    <property type="entry name" value="ACAD10_11_N"/>
</dbReference>
<gene>
    <name evidence="3" type="ORF">HNR53_003256</name>
</gene>
<comment type="caution">
    <text evidence="3">The sequence shown here is derived from an EMBL/GenBank/DDBJ whole genome shotgun (WGS) entry which is preliminary data.</text>
</comment>
<dbReference type="RefSeq" id="WP_184527740.1">
    <property type="nucleotide sequence ID" value="NZ_JACHGK010000012.1"/>
</dbReference>
<name>A0A7X0HTN9_9BACI</name>
<dbReference type="EMBL" id="JACHGK010000012">
    <property type="protein sequence ID" value="MBB6446596.1"/>
    <property type="molecule type" value="Genomic_DNA"/>
</dbReference>
<dbReference type="InterPro" id="IPR052898">
    <property type="entry name" value="ACAD10-like"/>
</dbReference>